<keyword evidence="4" id="KW-1185">Reference proteome</keyword>
<dbReference type="InterPro" id="IPR012429">
    <property type="entry name" value="HGSNAT_cat"/>
</dbReference>
<dbReference type="Pfam" id="PF07786">
    <property type="entry name" value="HGSNAT_cat"/>
    <property type="match status" value="1"/>
</dbReference>
<feature type="transmembrane region" description="Helical" evidence="1">
    <location>
        <begin position="148"/>
        <end position="176"/>
    </location>
</feature>
<proteinExistence type="predicted"/>
<sequence>MYMDDVCPAPVKERYWEIDAIRGFSLLAMIAFHTVFLLGVFHIINVDVWLGLGVYLPLGTSVFVIISGTSLILRHGRMLDKPRRAYYMAILKRGIEIMLIGLGVSVIASLLILVFINDGRYVYFNFLQMMGLSMILCIPFLRFGKWSLIPAVSFILLGLFLETIKGPALLMVFGILPPDFYPRDFFPVFPWVGVMLLGVFLGSLLYPNGIRRFNLPSAGKIGQSLALIGRYPLEIYLAHIPVIGSVILVIVVVSGMLGCPIGHL</sequence>
<dbReference type="Proteomes" id="UP000000365">
    <property type="component" value="Chromosome"/>
</dbReference>
<keyword evidence="1" id="KW-0472">Membrane</keyword>
<evidence type="ECO:0000313" key="3">
    <source>
        <dbReference type="EMBL" id="ABN07752.1"/>
    </source>
</evidence>
<feature type="transmembrane region" description="Helical" evidence="1">
    <location>
        <begin position="235"/>
        <end position="257"/>
    </location>
</feature>
<feature type="domain" description="Heparan-alpha-glucosaminide N-acetyltransferase catalytic" evidence="2">
    <location>
        <begin position="14"/>
        <end position="241"/>
    </location>
</feature>
<dbReference type="KEGG" id="mla:Mlab_1589"/>
<feature type="transmembrane region" description="Helical" evidence="1">
    <location>
        <begin position="50"/>
        <end position="73"/>
    </location>
</feature>
<keyword evidence="1" id="KW-0812">Transmembrane</keyword>
<name>A2STU6_METLZ</name>
<dbReference type="eggNOG" id="arCOG04370">
    <property type="taxonomic scope" value="Archaea"/>
</dbReference>
<dbReference type="HOGENOM" id="CLU_067755_0_1_2"/>
<accession>A2STU6</accession>
<feature type="transmembrane region" description="Helical" evidence="1">
    <location>
        <begin position="94"/>
        <end position="116"/>
    </location>
</feature>
<evidence type="ECO:0000313" key="4">
    <source>
        <dbReference type="Proteomes" id="UP000000365"/>
    </source>
</evidence>
<keyword evidence="1" id="KW-1133">Transmembrane helix</keyword>
<organism evidence="3 4">
    <name type="scientific">Methanocorpusculum labreanum (strain ATCC 43576 / DSM 4855 / Z)</name>
    <dbReference type="NCBI Taxonomy" id="410358"/>
    <lineage>
        <taxon>Archaea</taxon>
        <taxon>Methanobacteriati</taxon>
        <taxon>Methanobacteriota</taxon>
        <taxon>Stenosarchaea group</taxon>
        <taxon>Methanomicrobia</taxon>
        <taxon>Methanomicrobiales</taxon>
        <taxon>Methanocorpusculaceae</taxon>
        <taxon>Methanocorpusculum</taxon>
    </lineage>
</organism>
<dbReference type="AlphaFoldDB" id="A2STU6"/>
<gene>
    <name evidence="3" type="ordered locus">Mlab_1589</name>
</gene>
<evidence type="ECO:0000259" key="2">
    <source>
        <dbReference type="Pfam" id="PF07786"/>
    </source>
</evidence>
<feature type="transmembrane region" description="Helical" evidence="1">
    <location>
        <begin position="188"/>
        <end position="206"/>
    </location>
</feature>
<reference evidence="3 4" key="1">
    <citation type="journal article" date="2009" name="Stand. Genomic Sci.">
        <title>Complete genome sequence of Methanocorpusculum labreanum type strain Z.</title>
        <authorList>
            <person name="Anderson I.J."/>
            <person name="Sieprawska-Lupa M."/>
            <person name="Goltsman E."/>
            <person name="Lapidus A."/>
            <person name="Copeland A."/>
            <person name="Glavina Del Rio T."/>
            <person name="Tice H."/>
            <person name="Dalin E."/>
            <person name="Barry K."/>
            <person name="Pitluck S."/>
            <person name="Hauser L."/>
            <person name="Land M."/>
            <person name="Lucas S."/>
            <person name="Richardson P."/>
            <person name="Whitman W.B."/>
            <person name="Kyrpides N.C."/>
        </authorList>
    </citation>
    <scope>NUCLEOTIDE SEQUENCE [LARGE SCALE GENOMIC DNA]</scope>
    <source>
        <strain evidence="4">ATCC 43576 / DSM 4855 / Z</strain>
    </source>
</reference>
<dbReference type="EMBL" id="CP000559">
    <property type="protein sequence ID" value="ABN07752.1"/>
    <property type="molecule type" value="Genomic_DNA"/>
</dbReference>
<dbReference type="STRING" id="410358.Mlab_1589"/>
<feature type="transmembrane region" description="Helical" evidence="1">
    <location>
        <begin position="122"/>
        <end position="141"/>
    </location>
</feature>
<feature type="transmembrane region" description="Helical" evidence="1">
    <location>
        <begin position="24"/>
        <end position="44"/>
    </location>
</feature>
<protein>
    <recommendedName>
        <fullName evidence="2">Heparan-alpha-glucosaminide N-acetyltransferase catalytic domain-containing protein</fullName>
    </recommendedName>
</protein>
<evidence type="ECO:0000256" key="1">
    <source>
        <dbReference type="SAM" id="Phobius"/>
    </source>
</evidence>